<dbReference type="GO" id="GO:0005506">
    <property type="term" value="F:iron ion binding"/>
    <property type="evidence" value="ECO:0007669"/>
    <property type="project" value="UniProtKB-UniRule"/>
</dbReference>
<name>A0A1H3GXR7_9PSEU</name>
<dbReference type="OrthoDB" id="3215002at2"/>
<dbReference type="Proteomes" id="UP000199529">
    <property type="component" value="Unassembled WGS sequence"/>
</dbReference>
<evidence type="ECO:0000313" key="11">
    <source>
        <dbReference type="Proteomes" id="UP000199529"/>
    </source>
</evidence>
<keyword evidence="4 8" id="KW-0249">Electron transport</keyword>
<reference evidence="11" key="1">
    <citation type="submission" date="2016-10" db="EMBL/GenBank/DDBJ databases">
        <authorList>
            <person name="Varghese N."/>
            <person name="Submissions S."/>
        </authorList>
    </citation>
    <scope>NUCLEOTIDE SEQUENCE [LARGE SCALE GENOMIC DNA]</scope>
    <source>
        <strain evidence="11">CGMCC 4.3530</strain>
    </source>
</reference>
<dbReference type="SUPFAM" id="SSF54862">
    <property type="entry name" value="4Fe-4S ferredoxins"/>
    <property type="match status" value="1"/>
</dbReference>
<evidence type="ECO:0000259" key="9">
    <source>
        <dbReference type="Pfam" id="PF06902"/>
    </source>
</evidence>
<dbReference type="Pfam" id="PF06902">
    <property type="entry name" value="Fer4_19"/>
    <property type="match status" value="1"/>
</dbReference>
<dbReference type="InterPro" id="IPR051269">
    <property type="entry name" value="Fe-S_cluster_ET"/>
</dbReference>
<comment type="function">
    <text evidence="8">Ferredoxins are iron-sulfur proteins that transfer electrons in a wide variety of metabolic reactions.</text>
</comment>
<dbReference type="GO" id="GO:0051538">
    <property type="term" value="F:3 iron, 4 sulfur cluster binding"/>
    <property type="evidence" value="ECO:0007669"/>
    <property type="project" value="UniProtKB-KW"/>
</dbReference>
<evidence type="ECO:0000256" key="4">
    <source>
        <dbReference type="ARBA" id="ARBA00022982"/>
    </source>
</evidence>
<protein>
    <recommendedName>
        <fullName evidence="8">Ferredoxin</fullName>
    </recommendedName>
</protein>
<dbReference type="InterPro" id="IPR001080">
    <property type="entry name" value="3Fe4S_ferredoxin"/>
</dbReference>
<comment type="cofactor">
    <cofactor evidence="1">
        <name>[3Fe-4S] cluster</name>
        <dbReference type="ChEBI" id="CHEBI:21137"/>
    </cofactor>
</comment>
<evidence type="ECO:0000256" key="7">
    <source>
        <dbReference type="ARBA" id="ARBA00023291"/>
    </source>
</evidence>
<dbReference type="Gene3D" id="3.30.70.20">
    <property type="match status" value="1"/>
</dbReference>
<keyword evidence="3 8" id="KW-0479">Metal-binding</keyword>
<accession>A0A1H3GXR7</accession>
<feature type="domain" description="Divergent 4Fe-4S mono-cluster" evidence="9">
    <location>
        <begin position="1"/>
        <end position="66"/>
    </location>
</feature>
<dbReference type="InterPro" id="IPR010693">
    <property type="entry name" value="Divergent_4Fe-4S_mono-cluster"/>
</dbReference>
<evidence type="ECO:0000256" key="1">
    <source>
        <dbReference type="ARBA" id="ARBA00001927"/>
    </source>
</evidence>
<gene>
    <name evidence="10" type="ORF">SAMN05216215_1019107</name>
</gene>
<organism evidence="10 11">
    <name type="scientific">Saccharopolyspora shandongensis</name>
    <dbReference type="NCBI Taxonomy" id="418495"/>
    <lineage>
        <taxon>Bacteria</taxon>
        <taxon>Bacillati</taxon>
        <taxon>Actinomycetota</taxon>
        <taxon>Actinomycetes</taxon>
        <taxon>Pseudonocardiales</taxon>
        <taxon>Pseudonocardiaceae</taxon>
        <taxon>Saccharopolyspora</taxon>
    </lineage>
</organism>
<keyword evidence="7" id="KW-0003">3Fe-4S</keyword>
<keyword evidence="6 8" id="KW-0411">Iron-sulfur</keyword>
<dbReference type="GO" id="GO:0009055">
    <property type="term" value="F:electron transfer activity"/>
    <property type="evidence" value="ECO:0007669"/>
    <property type="project" value="UniProtKB-UniRule"/>
</dbReference>
<dbReference type="PRINTS" id="PR00352">
    <property type="entry name" value="3FE4SFRDOXIN"/>
</dbReference>
<evidence type="ECO:0000256" key="5">
    <source>
        <dbReference type="ARBA" id="ARBA00023004"/>
    </source>
</evidence>
<proteinExistence type="predicted"/>
<dbReference type="EMBL" id="FNOK01000019">
    <property type="protein sequence ID" value="SDY07304.1"/>
    <property type="molecule type" value="Genomic_DNA"/>
</dbReference>
<dbReference type="PANTHER" id="PTHR36923:SF3">
    <property type="entry name" value="FERREDOXIN"/>
    <property type="match status" value="1"/>
</dbReference>
<evidence type="ECO:0000313" key="10">
    <source>
        <dbReference type="EMBL" id="SDY07304.1"/>
    </source>
</evidence>
<evidence type="ECO:0000256" key="6">
    <source>
        <dbReference type="ARBA" id="ARBA00023014"/>
    </source>
</evidence>
<keyword evidence="11" id="KW-1185">Reference proteome</keyword>
<dbReference type="RefSeq" id="WP_093267798.1">
    <property type="nucleotide sequence ID" value="NZ_FNOK01000019.1"/>
</dbReference>
<keyword evidence="5 8" id="KW-0408">Iron</keyword>
<evidence type="ECO:0000256" key="2">
    <source>
        <dbReference type="ARBA" id="ARBA00022448"/>
    </source>
</evidence>
<sequence length="69" mass="7109">MRIEADLDRCVGAGQCVLTEPALFDQNDEDGRVVLLAAEVDDGDAGLAAAAREAVHVCPSGALSLVGDR</sequence>
<evidence type="ECO:0000256" key="3">
    <source>
        <dbReference type="ARBA" id="ARBA00022723"/>
    </source>
</evidence>
<dbReference type="AlphaFoldDB" id="A0A1H3GXR7"/>
<dbReference type="STRING" id="418495.SAMN05216215_1019107"/>
<keyword evidence="2 8" id="KW-0813">Transport</keyword>
<dbReference type="PANTHER" id="PTHR36923">
    <property type="entry name" value="FERREDOXIN"/>
    <property type="match status" value="1"/>
</dbReference>
<evidence type="ECO:0000256" key="8">
    <source>
        <dbReference type="RuleBase" id="RU368020"/>
    </source>
</evidence>